<feature type="binding site" evidence="6">
    <location>
        <position position="272"/>
    </location>
    <ligand>
        <name>S-adenosyl-L-methionine</name>
        <dbReference type="ChEBI" id="CHEBI:59789"/>
    </ligand>
</feature>
<organism evidence="8 9">
    <name type="scientific">Enterovirga aerilata</name>
    <dbReference type="NCBI Taxonomy" id="2730920"/>
    <lineage>
        <taxon>Bacteria</taxon>
        <taxon>Pseudomonadati</taxon>
        <taxon>Pseudomonadota</taxon>
        <taxon>Alphaproteobacteria</taxon>
        <taxon>Hyphomicrobiales</taxon>
        <taxon>Methylobacteriaceae</taxon>
        <taxon>Enterovirga</taxon>
    </lineage>
</organism>
<feature type="domain" description="TRAM" evidence="7">
    <location>
        <begin position="1"/>
        <end position="54"/>
    </location>
</feature>
<keyword evidence="3 6" id="KW-0808">Transferase</keyword>
<comment type="similarity">
    <text evidence="6">Belongs to the class I-like SAM-binding methyltransferase superfamily. RNA M5U methyltransferase family.</text>
</comment>
<evidence type="ECO:0000259" key="7">
    <source>
        <dbReference type="PROSITE" id="PS50926"/>
    </source>
</evidence>
<dbReference type="EMBL" id="JABEPP010000006">
    <property type="protein sequence ID" value="NNM74848.1"/>
    <property type="molecule type" value="Genomic_DNA"/>
</dbReference>
<evidence type="ECO:0000256" key="6">
    <source>
        <dbReference type="PROSITE-ProRule" id="PRU01024"/>
    </source>
</evidence>
<evidence type="ECO:0000313" key="8">
    <source>
        <dbReference type="EMBL" id="NNM74848.1"/>
    </source>
</evidence>
<dbReference type="Gene3D" id="3.40.50.150">
    <property type="entry name" value="Vaccinia Virus protein VP39"/>
    <property type="match status" value="1"/>
</dbReference>
<dbReference type="InterPro" id="IPR010280">
    <property type="entry name" value="U5_MeTrfase_fam"/>
</dbReference>
<protein>
    <submittedName>
        <fullName evidence="8">Class I SAM-dependent RNA methyltransferase</fullName>
    </submittedName>
</protein>
<comment type="caution">
    <text evidence="8">The sequence shown here is derived from an EMBL/GenBank/DDBJ whole genome shotgun (WGS) entry which is preliminary data.</text>
</comment>
<evidence type="ECO:0000256" key="2">
    <source>
        <dbReference type="ARBA" id="ARBA00022603"/>
    </source>
</evidence>
<evidence type="ECO:0000256" key="4">
    <source>
        <dbReference type="ARBA" id="ARBA00022691"/>
    </source>
</evidence>
<dbReference type="InterPro" id="IPR002792">
    <property type="entry name" value="TRAM_dom"/>
</dbReference>
<dbReference type="Gene3D" id="2.40.50.1070">
    <property type="match status" value="1"/>
</dbReference>
<dbReference type="GO" id="GO:0070475">
    <property type="term" value="P:rRNA base methylation"/>
    <property type="evidence" value="ECO:0007669"/>
    <property type="project" value="TreeGrafter"/>
</dbReference>
<dbReference type="GO" id="GO:0051539">
    <property type="term" value="F:4 iron, 4 sulfur cluster binding"/>
    <property type="evidence" value="ECO:0007669"/>
    <property type="project" value="UniProtKB-KW"/>
</dbReference>
<keyword evidence="9" id="KW-1185">Reference proteome</keyword>
<evidence type="ECO:0000313" key="9">
    <source>
        <dbReference type="Proteomes" id="UP000564885"/>
    </source>
</evidence>
<dbReference type="PROSITE" id="PS50926">
    <property type="entry name" value="TRAM"/>
    <property type="match status" value="1"/>
</dbReference>
<dbReference type="PANTHER" id="PTHR11061:SF49">
    <property type="entry name" value="23S RRNA (URACIL(1939)-C(5))-METHYLTRANSFERASE RLMD"/>
    <property type="match status" value="1"/>
</dbReference>
<keyword evidence="1" id="KW-0004">4Fe-4S</keyword>
<keyword evidence="4 6" id="KW-0949">S-adenosyl-L-methionine</keyword>
<dbReference type="SUPFAM" id="SSF50249">
    <property type="entry name" value="Nucleic acid-binding proteins"/>
    <property type="match status" value="1"/>
</dbReference>
<feature type="binding site" evidence="6">
    <location>
        <position position="245"/>
    </location>
    <ligand>
        <name>S-adenosyl-L-methionine</name>
        <dbReference type="ChEBI" id="CHEBI:59789"/>
    </ligand>
</feature>
<evidence type="ECO:0000256" key="5">
    <source>
        <dbReference type="ARBA" id="ARBA00023014"/>
    </source>
</evidence>
<evidence type="ECO:0000256" key="3">
    <source>
        <dbReference type="ARBA" id="ARBA00022679"/>
    </source>
</evidence>
<accession>A0A849IBR7</accession>
<dbReference type="GO" id="GO:0070041">
    <property type="term" value="F:rRNA (uridine-C5-)-methyltransferase activity"/>
    <property type="evidence" value="ECO:0007669"/>
    <property type="project" value="TreeGrafter"/>
</dbReference>
<keyword evidence="2 6" id="KW-0489">Methyltransferase</keyword>
<dbReference type="PROSITE" id="PS51687">
    <property type="entry name" value="SAM_MT_RNA_M5U"/>
    <property type="match status" value="1"/>
</dbReference>
<dbReference type="AlphaFoldDB" id="A0A849IBR7"/>
<proteinExistence type="inferred from homology"/>
<keyword evidence="1" id="KW-0479">Metal-binding</keyword>
<gene>
    <name evidence="8" type="ORF">HJG44_21025</name>
</gene>
<sequence>MAERVTIARLGANGDGVVDRPGGPLYVPGALPGEVVLVAIDRDRGRVLERETSSPDRAEPFCPYFGTCGGCVAQHVGPGLYPEWKRGKVAGALAKAGIAAEVGRLVDGHGEGRRRVTFHAREIEGEMQVGFMEARSHHLVRIARCPITVEALAGAPQAASALAARMKGIGKPLDLAVTATLAGLDIDLRGSGRLEERRRQALIAEAGALGLARLSLHGETLVEFRRPAILMGRAHVAPPAGGFLQATAKGEEALAAIVLEGCRGAKRVADLFAGSGPFSLRLGDVAEVHAVESDRAALAALDRAARGTPGLRRITTEIRDLFRRPLLAPELDRFDAVVLDPPRAGAEAQCRQLTLSSPDTVVMVSCDPGTFARDAAILMSGGFSPDAILPVDQFAWSAHVEIAAVFRRRRTGRRRR</sequence>
<dbReference type="Gene3D" id="2.40.50.140">
    <property type="entry name" value="Nucleic acid-binding proteins"/>
    <property type="match status" value="1"/>
</dbReference>
<dbReference type="InterPro" id="IPR029063">
    <property type="entry name" value="SAM-dependent_MTases_sf"/>
</dbReference>
<feature type="binding site" evidence="6">
    <location>
        <position position="292"/>
    </location>
    <ligand>
        <name>S-adenosyl-L-methionine</name>
        <dbReference type="ChEBI" id="CHEBI:59789"/>
    </ligand>
</feature>
<name>A0A849IBR7_9HYPH</name>
<feature type="binding site" evidence="6">
    <location>
        <position position="340"/>
    </location>
    <ligand>
        <name>S-adenosyl-L-methionine</name>
        <dbReference type="ChEBI" id="CHEBI:59789"/>
    </ligand>
</feature>
<keyword evidence="5" id="KW-0411">Iron-sulfur</keyword>
<dbReference type="PANTHER" id="PTHR11061">
    <property type="entry name" value="RNA M5U METHYLTRANSFERASE"/>
    <property type="match status" value="1"/>
</dbReference>
<dbReference type="RefSeq" id="WP_171220290.1">
    <property type="nucleotide sequence ID" value="NZ_JABEPP010000006.1"/>
</dbReference>
<keyword evidence="1" id="KW-0408">Iron</keyword>
<reference evidence="8 9" key="1">
    <citation type="submission" date="2020-04" db="EMBL/GenBank/DDBJ databases">
        <title>Enterovirga sp. isolate from soil.</title>
        <authorList>
            <person name="Chea S."/>
            <person name="Kim D.-U."/>
        </authorList>
    </citation>
    <scope>NUCLEOTIDE SEQUENCE [LARGE SCALE GENOMIC DNA]</scope>
    <source>
        <strain evidence="8 9">DB1703</strain>
    </source>
</reference>
<dbReference type="SUPFAM" id="SSF53335">
    <property type="entry name" value="S-adenosyl-L-methionine-dependent methyltransferases"/>
    <property type="match status" value="1"/>
</dbReference>
<dbReference type="Proteomes" id="UP000564885">
    <property type="component" value="Unassembled WGS sequence"/>
</dbReference>
<evidence type="ECO:0000256" key="1">
    <source>
        <dbReference type="ARBA" id="ARBA00022485"/>
    </source>
</evidence>
<dbReference type="InterPro" id="IPR012340">
    <property type="entry name" value="NA-bd_OB-fold"/>
</dbReference>
<feature type="active site" description="Nucleophile" evidence="6">
    <location>
        <position position="366"/>
    </location>
</feature>